<proteinExistence type="predicted"/>
<evidence type="ECO:0000313" key="2">
    <source>
        <dbReference type="Proteomes" id="UP001164746"/>
    </source>
</evidence>
<keyword evidence="2" id="KW-1185">Reference proteome</keyword>
<dbReference type="Proteomes" id="UP001164746">
    <property type="component" value="Chromosome 17"/>
</dbReference>
<sequence length="85" mass="9223">MDFISEGASASRLMIALCAELTSSEAAESVLKGFVPILGNVISAMASVPICAFTLHKLLKSCEEEAYRVQHEFEKWSIIATNTSK</sequence>
<accession>A0ABY7GAN7</accession>
<evidence type="ECO:0000313" key="1">
    <source>
        <dbReference type="EMBL" id="WAR30293.1"/>
    </source>
</evidence>
<reference evidence="1" key="1">
    <citation type="submission" date="2022-11" db="EMBL/GenBank/DDBJ databases">
        <title>Centuries of genome instability and evolution in soft-shell clam transmissible cancer (bioRxiv).</title>
        <authorList>
            <person name="Hart S.F.M."/>
            <person name="Yonemitsu M.A."/>
            <person name="Giersch R.M."/>
            <person name="Beal B.F."/>
            <person name="Arriagada G."/>
            <person name="Davis B.W."/>
            <person name="Ostrander E.A."/>
            <person name="Goff S.P."/>
            <person name="Metzger M.J."/>
        </authorList>
    </citation>
    <scope>NUCLEOTIDE SEQUENCE</scope>
    <source>
        <strain evidence="1">MELC-2E11</strain>
        <tissue evidence="1">Siphon/mantle</tissue>
    </source>
</reference>
<gene>
    <name evidence="1" type="ORF">MAR_032835</name>
</gene>
<name>A0ABY7GAN7_MYAAR</name>
<protein>
    <submittedName>
        <fullName evidence="1">Uncharacterized protein</fullName>
    </submittedName>
</protein>
<dbReference type="EMBL" id="CP111028">
    <property type="protein sequence ID" value="WAR30293.1"/>
    <property type="molecule type" value="Genomic_DNA"/>
</dbReference>
<organism evidence="1 2">
    <name type="scientific">Mya arenaria</name>
    <name type="common">Soft-shell clam</name>
    <dbReference type="NCBI Taxonomy" id="6604"/>
    <lineage>
        <taxon>Eukaryota</taxon>
        <taxon>Metazoa</taxon>
        <taxon>Spiralia</taxon>
        <taxon>Lophotrochozoa</taxon>
        <taxon>Mollusca</taxon>
        <taxon>Bivalvia</taxon>
        <taxon>Autobranchia</taxon>
        <taxon>Heteroconchia</taxon>
        <taxon>Euheterodonta</taxon>
        <taxon>Imparidentia</taxon>
        <taxon>Neoheterodontei</taxon>
        <taxon>Myida</taxon>
        <taxon>Myoidea</taxon>
        <taxon>Myidae</taxon>
        <taxon>Mya</taxon>
    </lineage>
</organism>